<dbReference type="Gene3D" id="3.30.70.270">
    <property type="match status" value="1"/>
</dbReference>
<protein>
    <submittedName>
        <fullName evidence="3">Diguanylate cyclase (GGDEF) domain-containing protein</fullName>
    </submittedName>
</protein>
<sequence>MRRILRQRNSIVYRLTIFAIIIIVIQSLFLIAVLVNGGVLRQAKLNAYESFSDKVQGRKAYLELEMKNRWTNVDPFLSQISKKLSKTYETDTLLLDDLSSELIEMLRTTKATGAFILLTDDINDNNVPGLYFRDYDPLSDNLSFKDLYVVVGPSEIAKKLKVPLDQMWSYDLRLTSDNQDFIKRPLNLANLSNDSKLLGYWSKPFKLSDTDLQIMTYSMPIFDSKNNLKGIVGIEVTLNHMIKMLPATDLKLKDSLGYILTHKPTKDSKPIPSVIVSALQKRYLVENEPLNLLIENEDFGIYKLLNHSGSYDIYASVEELKLYQPNTPFEGESWYLVGFMRGEELFSYVYRTQSILWGAFIIALIVGIFGGVYFSYRFSKPIVDLSKKVRESNKNEIMIVEPTGLLEVDELAQAMQEANNERLESVSRLTRVISLFDLPIAAFEIKNNSDDIFVTEKLYTILDLDDKNKTTFMNKLNELLNNPEENEEGVYKLNLEYPRWVKLKMTDSSDTTIGVIQDITEEMKEKLQIRRDRDIDPLTRLLNRRAFQSYMEQLLNKNPLKSSALVMFDLDNLKNMNDTYGHKWGDFYIKEAVQRLNNITQRNKMLLGRRSGDEFVLLLYGFTSKQEIEDCMNEFFSYIKGNTIKLPDGKDYSIGISAGLAWIDSWPTDYEDLLNKADEALYISKFNNKGNWTEL</sequence>
<name>A0A1T5BMV8_9FIRM</name>
<feature type="transmembrane region" description="Helical" evidence="1">
    <location>
        <begin position="355"/>
        <end position="376"/>
    </location>
</feature>
<keyword evidence="1" id="KW-1133">Transmembrane helix</keyword>
<evidence type="ECO:0000259" key="2">
    <source>
        <dbReference type="PROSITE" id="PS50887"/>
    </source>
</evidence>
<dbReference type="OrthoDB" id="9813903at2"/>
<dbReference type="EMBL" id="FUYN01000003">
    <property type="protein sequence ID" value="SKB48564.1"/>
    <property type="molecule type" value="Genomic_DNA"/>
</dbReference>
<gene>
    <name evidence="3" type="ORF">SAMN02745120_1737</name>
</gene>
<dbReference type="PANTHER" id="PTHR44757">
    <property type="entry name" value="DIGUANYLATE CYCLASE DGCP"/>
    <property type="match status" value="1"/>
</dbReference>
<keyword evidence="4" id="KW-1185">Reference proteome</keyword>
<dbReference type="Pfam" id="PF00990">
    <property type="entry name" value="GGDEF"/>
    <property type="match status" value="1"/>
</dbReference>
<dbReference type="AlphaFoldDB" id="A0A1T5BMV8"/>
<dbReference type="SMART" id="SM00267">
    <property type="entry name" value="GGDEF"/>
    <property type="match status" value="1"/>
</dbReference>
<dbReference type="InterPro" id="IPR043128">
    <property type="entry name" value="Rev_trsase/Diguanyl_cyclase"/>
</dbReference>
<dbReference type="InterPro" id="IPR029787">
    <property type="entry name" value="Nucleotide_cyclase"/>
</dbReference>
<proteinExistence type="predicted"/>
<feature type="domain" description="GGDEF" evidence="2">
    <location>
        <begin position="561"/>
        <end position="695"/>
    </location>
</feature>
<dbReference type="NCBIfam" id="TIGR00254">
    <property type="entry name" value="GGDEF"/>
    <property type="match status" value="1"/>
</dbReference>
<evidence type="ECO:0000256" key="1">
    <source>
        <dbReference type="SAM" id="Phobius"/>
    </source>
</evidence>
<dbReference type="Pfam" id="PF22673">
    <property type="entry name" value="MCP-like_PDC_1"/>
    <property type="match status" value="1"/>
</dbReference>
<dbReference type="CDD" id="cd18773">
    <property type="entry name" value="PDC1_HK_sensor"/>
    <property type="match status" value="1"/>
</dbReference>
<reference evidence="4" key="1">
    <citation type="submission" date="2017-02" db="EMBL/GenBank/DDBJ databases">
        <authorList>
            <person name="Varghese N."/>
            <person name="Submissions S."/>
        </authorList>
    </citation>
    <scope>NUCLEOTIDE SEQUENCE [LARGE SCALE GENOMIC DNA]</scope>
    <source>
        <strain evidence="4">ATCC 35199</strain>
    </source>
</reference>
<keyword evidence="1" id="KW-0812">Transmembrane</keyword>
<dbReference type="RefSeq" id="WP_079589573.1">
    <property type="nucleotide sequence ID" value="NZ_FUYN01000003.1"/>
</dbReference>
<dbReference type="Gene3D" id="3.30.450.20">
    <property type="entry name" value="PAS domain"/>
    <property type="match status" value="1"/>
</dbReference>
<dbReference type="CDD" id="cd01949">
    <property type="entry name" value="GGDEF"/>
    <property type="match status" value="1"/>
</dbReference>
<dbReference type="PROSITE" id="PS50887">
    <property type="entry name" value="GGDEF"/>
    <property type="match status" value="1"/>
</dbReference>
<dbReference type="InterPro" id="IPR052155">
    <property type="entry name" value="Biofilm_reg_signaling"/>
</dbReference>
<evidence type="ECO:0000313" key="4">
    <source>
        <dbReference type="Proteomes" id="UP000243406"/>
    </source>
</evidence>
<dbReference type="PANTHER" id="PTHR44757:SF2">
    <property type="entry name" value="BIOFILM ARCHITECTURE MAINTENANCE PROTEIN MBAA"/>
    <property type="match status" value="1"/>
</dbReference>
<dbReference type="InterPro" id="IPR000160">
    <property type="entry name" value="GGDEF_dom"/>
</dbReference>
<accession>A0A1T5BMV8</accession>
<feature type="transmembrane region" description="Helical" evidence="1">
    <location>
        <begin position="12"/>
        <end position="35"/>
    </location>
</feature>
<dbReference type="Proteomes" id="UP000243406">
    <property type="component" value="Unassembled WGS sequence"/>
</dbReference>
<evidence type="ECO:0000313" key="3">
    <source>
        <dbReference type="EMBL" id="SKB48564.1"/>
    </source>
</evidence>
<organism evidence="3 4">
    <name type="scientific">Acetoanaerobium noterae</name>
    <dbReference type="NCBI Taxonomy" id="745369"/>
    <lineage>
        <taxon>Bacteria</taxon>
        <taxon>Bacillati</taxon>
        <taxon>Bacillota</taxon>
        <taxon>Clostridia</taxon>
        <taxon>Peptostreptococcales</taxon>
        <taxon>Filifactoraceae</taxon>
        <taxon>Acetoanaerobium</taxon>
    </lineage>
</organism>
<dbReference type="SUPFAM" id="SSF55073">
    <property type="entry name" value="Nucleotide cyclase"/>
    <property type="match status" value="1"/>
</dbReference>
<keyword evidence="1" id="KW-0472">Membrane</keyword>